<reference evidence="2 3" key="1">
    <citation type="journal article" date="2001" name="Proc. Natl. Acad. Sci. U.S.A.">
        <title>Nucleotide sequence and predicted functions of the entire Sinorhizobium meliloti pSymA megaplasmid.</title>
        <authorList>
            <person name="Barnett M.J."/>
            <person name="Fisher R.F."/>
            <person name="Jones T."/>
            <person name="Komp C."/>
            <person name="Abola A.P."/>
            <person name="Barloy-Hubler F."/>
            <person name="Bowser L."/>
            <person name="Capela D."/>
            <person name="Galibert F."/>
            <person name="Gouzy J."/>
            <person name="Gurjal M."/>
            <person name="Hong A."/>
            <person name="Huizar L."/>
            <person name="Hyman R.W."/>
            <person name="Kahn D."/>
            <person name="Kahn M.L."/>
            <person name="Kalman S."/>
            <person name="Keating D.H."/>
            <person name="Palm C."/>
            <person name="Peck M.C."/>
            <person name="Surzycki R."/>
            <person name="Wells D.H."/>
            <person name="Yeh K.-C."/>
            <person name="Davis R.W."/>
            <person name="Federspiel N.A."/>
            <person name="Long S.R."/>
        </authorList>
    </citation>
    <scope>NUCLEOTIDE SEQUENCE [LARGE SCALE GENOMIC DNA]</scope>
    <source>
        <strain evidence="2 3">1021</strain>
        <plasmid evidence="3">Plasmid pSymA</plasmid>
    </source>
</reference>
<keyword evidence="3" id="KW-1185">Reference proteome</keyword>
<dbReference type="AlphaFoldDB" id="Q92ZG3"/>
<dbReference type="KEGG" id="sme:SMa0964"/>
<evidence type="ECO:0000313" key="3">
    <source>
        <dbReference type="Proteomes" id="UP000001976"/>
    </source>
</evidence>
<organism evidence="2 3">
    <name type="scientific">Rhizobium meliloti (strain 1021)</name>
    <name type="common">Ensifer meliloti</name>
    <name type="synonym">Sinorhizobium meliloti</name>
    <dbReference type="NCBI Taxonomy" id="266834"/>
    <lineage>
        <taxon>Bacteria</taxon>
        <taxon>Pseudomonadati</taxon>
        <taxon>Pseudomonadota</taxon>
        <taxon>Alphaproteobacteria</taxon>
        <taxon>Hyphomicrobiales</taxon>
        <taxon>Rhizobiaceae</taxon>
        <taxon>Sinorhizobium/Ensifer group</taxon>
        <taxon>Sinorhizobium</taxon>
    </lineage>
</organism>
<feature type="region of interest" description="Disordered" evidence="1">
    <location>
        <begin position="1"/>
        <end position="22"/>
    </location>
</feature>
<dbReference type="PIR" id="B95327">
    <property type="entry name" value="B95327"/>
</dbReference>
<evidence type="ECO:0000313" key="2">
    <source>
        <dbReference type="EMBL" id="AAK65180.1"/>
    </source>
</evidence>
<keyword evidence="2" id="KW-0614">Plasmid</keyword>
<dbReference type="EMBL" id="AE006469">
    <property type="protein sequence ID" value="AAK65180.1"/>
    <property type="molecule type" value="Genomic_DNA"/>
</dbReference>
<dbReference type="EnsemblBacteria" id="AAK65180">
    <property type="protein sequence ID" value="AAK65180"/>
    <property type="gene ID" value="SMa0964"/>
</dbReference>
<dbReference type="HOGENOM" id="CLU_199080_0_0_5"/>
<evidence type="ECO:0000256" key="1">
    <source>
        <dbReference type="SAM" id="MobiDB-lite"/>
    </source>
</evidence>
<proteinExistence type="predicted"/>
<reference evidence="3" key="2">
    <citation type="journal article" date="2001" name="Science">
        <title>The composite genome of the legume symbiont Sinorhizobium meliloti.</title>
        <authorList>
            <person name="Galibert F."/>
            <person name="Finan T.M."/>
            <person name="Long S.R."/>
            <person name="Puehler A."/>
            <person name="Abola P."/>
            <person name="Ampe F."/>
            <person name="Barloy-Hubler F."/>
            <person name="Barnett M.J."/>
            <person name="Becker A."/>
            <person name="Boistard P."/>
            <person name="Bothe G."/>
            <person name="Boutry M."/>
            <person name="Bowser L."/>
            <person name="Buhrmester J."/>
            <person name="Cadieu E."/>
            <person name="Capela D."/>
            <person name="Chain P."/>
            <person name="Cowie A."/>
            <person name="Davis R.W."/>
            <person name="Dreano S."/>
            <person name="Federspiel N.A."/>
            <person name="Fisher R.F."/>
            <person name="Gloux S."/>
            <person name="Godrie T."/>
            <person name="Goffeau A."/>
            <person name="Golding B."/>
            <person name="Gouzy J."/>
            <person name="Gurjal M."/>
            <person name="Hernandez-Lucas I."/>
            <person name="Hong A."/>
            <person name="Huizar L."/>
            <person name="Hyman R.W."/>
            <person name="Jones T."/>
            <person name="Kahn D."/>
            <person name="Kahn M.L."/>
            <person name="Kalman S."/>
            <person name="Keating D.H."/>
            <person name="Kiss E."/>
            <person name="Komp C."/>
            <person name="Lelaure V."/>
            <person name="Masuy D."/>
            <person name="Palm C."/>
            <person name="Peck M.C."/>
            <person name="Pohl T.M."/>
            <person name="Portetelle D."/>
            <person name="Purnelle B."/>
            <person name="Ramsperger U."/>
            <person name="Surzycki R."/>
            <person name="Thebault P."/>
            <person name="Vandenbol M."/>
            <person name="Vorhoelter F.J."/>
            <person name="Weidner S."/>
            <person name="Wells D.H."/>
            <person name="Wong K."/>
            <person name="Yeh K.-C."/>
            <person name="Batut J."/>
        </authorList>
    </citation>
    <scope>NUCLEOTIDE SEQUENCE [LARGE SCALE GENOMIC DNA]</scope>
    <source>
        <strain evidence="3">1021</strain>
        <plasmid evidence="3">Plasmid pSymA</plasmid>
    </source>
</reference>
<name>Q92ZG3_RHIME</name>
<protein>
    <submittedName>
        <fullName evidence="2">Uncharacterized protein</fullName>
    </submittedName>
</protein>
<dbReference type="PATRIC" id="fig|266834.11.peg.541"/>
<dbReference type="RefSeq" id="WP_010967503.1">
    <property type="nucleotide sequence ID" value="NC_003037.1"/>
</dbReference>
<gene>
    <name evidence="2" type="ORF">SMa0964</name>
</gene>
<dbReference type="Proteomes" id="UP000001976">
    <property type="component" value="Plasmid pSymA"/>
</dbReference>
<geneLocation type="plasmid" evidence="2 3">
    <name>pSymA</name>
</geneLocation>
<sequence length="76" mass="8756">MSKIFDNTAVGEQSPRKDGFWQKQQQEEVVEAAIGLYGSEAATAAAYCALEAWTERRDSDYGFWFEVFLRLRDRLT</sequence>
<accession>Q92ZG3</accession>